<dbReference type="AlphaFoldDB" id="A0A9N8VS81"/>
<dbReference type="InterPro" id="IPR048361">
    <property type="entry name" value="Vps52_C"/>
</dbReference>
<dbReference type="Gene3D" id="3.30.1490.10">
    <property type="match status" value="1"/>
</dbReference>
<feature type="domain" description="Vps52 coiled-coil" evidence="9">
    <location>
        <begin position="263"/>
        <end position="435"/>
    </location>
</feature>
<dbReference type="GO" id="GO:0005829">
    <property type="term" value="C:cytosol"/>
    <property type="evidence" value="ECO:0007669"/>
    <property type="project" value="GOC"/>
</dbReference>
<keyword evidence="6" id="KW-0689">Ribosomal protein</keyword>
<sequence>MPAVHDLCARIQNGFRAQLRSISVPDKKMNLAICNALYREGFISSVTRGDHRGPDKEFVPNTPENIATRRLWLELKYRQNEPVLKNMSCVSKGSRRVYMNVEELQRFLAGQRVDFVSGLKIGEVAIISTTLGVISVHEAIALYAHFAWPGLLKSPELMERPDRLFVPSKGKFSEEATNKPESPSVAFEKVFEKLFGDSSSILRKLEPDSTPGENHSEITSDKVNEIQEDEFVRQEIAKGVDLQEYAWNVENELNAIDKEHEIDYINQTRNFVEMHNQIQSCDKILATMEDMLTVFQADLGNISSEIQTLQDKSMIMNIKLKNRMAVEERLNTVLDGIVISPSMIKKITEGNIDEVWLAYLIEMNKKMTYVETHRGENVTALKDIEPELEKLRLKASEKIREFLLMKIKSLRIPNTNIQILQQSVLLKYKQLHQFLMERYAEVAFEIRQTYVNTMRWYFSNHFERYNKGLQRLQNSIAGKGDLIGYDESLKKGGLFGTSKIALKDKVNTFSLGDRINTLRNTDAGVILVHVAETSSQKYSYEALFRSFNLIFIDNASSEYLFIVEFFAKDDKPAIDVAREVFAEIFDPTIKMGLAATKHYIENSYDAVGILLCIRLNMQFALELQRRRVPALEGYINQTNMLLWPRFQSIIDLHIESIKKAGNKLVVKDTHPHFVTRRYAEFAASILKLNEDANDPILTNSLLRVRNEVELLLNKMSTEFSDHKSRYIFLINNYDLVITILNENGGKAVEAEINHFQQLLSSKISGFVEEELEPYFGGLISFVKQVEQAEDINSLPSAPPSNGNGGAPILTRLRNDNWYNILWQGSHHLFNKMEVLESQRERLRCEGVGVS</sequence>
<dbReference type="OrthoDB" id="19482at2759"/>
<dbReference type="EMBL" id="CAJVPJ010000021">
    <property type="protein sequence ID" value="CAG8458136.1"/>
    <property type="molecule type" value="Genomic_DNA"/>
</dbReference>
<evidence type="ECO:0000256" key="4">
    <source>
        <dbReference type="ARBA" id="ARBA00022448"/>
    </source>
</evidence>
<protein>
    <submittedName>
        <fullName evidence="11">10738_t:CDS:1</fullName>
    </submittedName>
</protein>
<evidence type="ECO:0000259" key="9">
    <source>
        <dbReference type="Pfam" id="PF04129"/>
    </source>
</evidence>
<dbReference type="InterPro" id="IPR007258">
    <property type="entry name" value="Vps52"/>
</dbReference>
<dbReference type="GO" id="GO:0003735">
    <property type="term" value="F:structural constituent of ribosome"/>
    <property type="evidence" value="ECO:0007669"/>
    <property type="project" value="InterPro"/>
</dbReference>
<dbReference type="GO" id="GO:0032456">
    <property type="term" value="P:endocytic recycling"/>
    <property type="evidence" value="ECO:0007669"/>
    <property type="project" value="TreeGrafter"/>
</dbReference>
<evidence type="ECO:0000313" key="12">
    <source>
        <dbReference type="Proteomes" id="UP000789572"/>
    </source>
</evidence>
<evidence type="ECO:0000256" key="8">
    <source>
        <dbReference type="ARBA" id="ARBA00023274"/>
    </source>
</evidence>
<keyword evidence="5" id="KW-0653">Protein transport</keyword>
<dbReference type="InterPro" id="IPR000630">
    <property type="entry name" value="Ribosomal_uS8"/>
</dbReference>
<dbReference type="GO" id="GO:0042147">
    <property type="term" value="P:retrograde transport, endosome to Golgi"/>
    <property type="evidence" value="ECO:0007669"/>
    <property type="project" value="TreeGrafter"/>
</dbReference>
<accession>A0A9N8VS81</accession>
<dbReference type="GO" id="GO:0005840">
    <property type="term" value="C:ribosome"/>
    <property type="evidence" value="ECO:0007669"/>
    <property type="project" value="UniProtKB-KW"/>
</dbReference>
<reference evidence="11" key="1">
    <citation type="submission" date="2021-06" db="EMBL/GenBank/DDBJ databases">
        <authorList>
            <person name="Kallberg Y."/>
            <person name="Tangrot J."/>
            <person name="Rosling A."/>
        </authorList>
    </citation>
    <scope>NUCLEOTIDE SEQUENCE</scope>
    <source>
        <strain evidence="11">IA702</strain>
    </source>
</reference>
<keyword evidence="12" id="KW-1185">Reference proteome</keyword>
<comment type="similarity">
    <text evidence="3">Belongs to the VPS52 family.</text>
</comment>
<dbReference type="InterPro" id="IPR035987">
    <property type="entry name" value="Ribosomal_uS8_sf"/>
</dbReference>
<evidence type="ECO:0000259" key="10">
    <source>
        <dbReference type="Pfam" id="PF20655"/>
    </source>
</evidence>
<evidence type="ECO:0000256" key="5">
    <source>
        <dbReference type="ARBA" id="ARBA00022927"/>
    </source>
</evidence>
<dbReference type="PANTHER" id="PTHR14190:SF7">
    <property type="entry name" value="VACUOLAR PROTEIN SORTING-ASSOCIATED PROTEIN 52 HOMOLOG"/>
    <property type="match status" value="1"/>
</dbReference>
<evidence type="ECO:0000256" key="3">
    <source>
        <dbReference type="ARBA" id="ARBA00008180"/>
    </source>
</evidence>
<dbReference type="Proteomes" id="UP000789572">
    <property type="component" value="Unassembled WGS sequence"/>
</dbReference>
<dbReference type="Pfam" id="PF20655">
    <property type="entry name" value="Vps52_C"/>
    <property type="match status" value="1"/>
</dbReference>
<evidence type="ECO:0000256" key="7">
    <source>
        <dbReference type="ARBA" id="ARBA00023034"/>
    </source>
</evidence>
<evidence type="ECO:0000256" key="2">
    <source>
        <dbReference type="ARBA" id="ARBA00006471"/>
    </source>
</evidence>
<evidence type="ECO:0000256" key="6">
    <source>
        <dbReference type="ARBA" id="ARBA00022980"/>
    </source>
</evidence>
<dbReference type="GO" id="GO:1990904">
    <property type="term" value="C:ribonucleoprotein complex"/>
    <property type="evidence" value="ECO:0007669"/>
    <property type="project" value="UniProtKB-KW"/>
</dbReference>
<dbReference type="GO" id="GO:0015031">
    <property type="term" value="P:protein transport"/>
    <property type="evidence" value="ECO:0007669"/>
    <property type="project" value="UniProtKB-KW"/>
</dbReference>
<keyword evidence="4" id="KW-0813">Transport</keyword>
<dbReference type="GO" id="GO:0006412">
    <property type="term" value="P:translation"/>
    <property type="evidence" value="ECO:0007669"/>
    <property type="project" value="InterPro"/>
</dbReference>
<dbReference type="PANTHER" id="PTHR14190">
    <property type="entry name" value="SUPPRESSOR OF ACTIN MUTATIONS 2/VACUOLAR PROTEIN SORTING 52"/>
    <property type="match status" value="1"/>
</dbReference>
<organism evidence="11 12">
    <name type="scientific">Paraglomus occultum</name>
    <dbReference type="NCBI Taxonomy" id="144539"/>
    <lineage>
        <taxon>Eukaryota</taxon>
        <taxon>Fungi</taxon>
        <taxon>Fungi incertae sedis</taxon>
        <taxon>Mucoromycota</taxon>
        <taxon>Glomeromycotina</taxon>
        <taxon>Glomeromycetes</taxon>
        <taxon>Paraglomerales</taxon>
        <taxon>Paraglomeraceae</taxon>
        <taxon>Paraglomus</taxon>
    </lineage>
</organism>
<keyword evidence="8" id="KW-0687">Ribonucleoprotein</keyword>
<dbReference type="Pfam" id="PF00410">
    <property type="entry name" value="Ribosomal_S8"/>
    <property type="match status" value="1"/>
</dbReference>
<feature type="domain" description="Vps52 C-terminal" evidence="10">
    <location>
        <begin position="452"/>
        <end position="766"/>
    </location>
</feature>
<dbReference type="GO" id="GO:0019905">
    <property type="term" value="F:syntaxin binding"/>
    <property type="evidence" value="ECO:0007669"/>
    <property type="project" value="TreeGrafter"/>
</dbReference>
<dbReference type="FunFam" id="3.30.1370.30:FF:000006">
    <property type="entry name" value="40S ribosomal protein S8"/>
    <property type="match status" value="1"/>
</dbReference>
<name>A0A9N8VS81_9GLOM</name>
<comment type="caution">
    <text evidence="11">The sequence shown here is derived from an EMBL/GenBank/DDBJ whole genome shotgun (WGS) entry which is preliminary data.</text>
</comment>
<proteinExistence type="inferred from homology"/>
<evidence type="ECO:0000313" key="11">
    <source>
        <dbReference type="EMBL" id="CAG8458136.1"/>
    </source>
</evidence>
<gene>
    <name evidence="11" type="ORF">POCULU_LOCUS409</name>
</gene>
<dbReference type="Gene3D" id="3.30.1370.30">
    <property type="match status" value="1"/>
</dbReference>
<dbReference type="SUPFAM" id="SSF56047">
    <property type="entry name" value="Ribosomal protein S8"/>
    <property type="match status" value="1"/>
</dbReference>
<dbReference type="GO" id="GO:0000938">
    <property type="term" value="C:GARP complex"/>
    <property type="evidence" value="ECO:0007669"/>
    <property type="project" value="TreeGrafter"/>
</dbReference>
<dbReference type="Pfam" id="PF04129">
    <property type="entry name" value="Vps52_CC"/>
    <property type="match status" value="1"/>
</dbReference>
<dbReference type="GO" id="GO:0006896">
    <property type="term" value="P:Golgi to vacuole transport"/>
    <property type="evidence" value="ECO:0007669"/>
    <property type="project" value="TreeGrafter"/>
</dbReference>
<keyword evidence="7" id="KW-0333">Golgi apparatus</keyword>
<comment type="similarity">
    <text evidence="2">Belongs to the universal ribosomal protein uS8 family.</text>
</comment>
<comment type="subcellular location">
    <subcellularLocation>
        <location evidence="1">Golgi apparatus</location>
        <location evidence="1">trans-Golgi network</location>
    </subcellularLocation>
</comment>
<evidence type="ECO:0000256" key="1">
    <source>
        <dbReference type="ARBA" id="ARBA00004601"/>
    </source>
</evidence>
<dbReference type="InterPro" id="IPR048319">
    <property type="entry name" value="Vps52_CC"/>
</dbReference>